<keyword evidence="2" id="KW-1185">Reference proteome</keyword>
<sequence length="179" mass="19466">MTLPLWEGDAWTPSSVTIATSSVPHIADTIGSDPDCPKIRDHIVHKQNTNTKHQQPVRYTSTRRPVGRSCCHHHPHVSVVSVSNISDPLHLQITAYIWFVSVAPDTATQPAKYPSLCRNHSDTPLSNQTSPPPLTCSCAVLLWSPAVVRTTFRGGRPLSPTLVVAAVLLRACACHSSEP</sequence>
<proteinExistence type="predicted"/>
<evidence type="ECO:0000313" key="2">
    <source>
        <dbReference type="Proteomes" id="UP001140949"/>
    </source>
</evidence>
<dbReference type="EMBL" id="JANAVB010011199">
    <property type="protein sequence ID" value="KAJ6837832.1"/>
    <property type="molecule type" value="Genomic_DNA"/>
</dbReference>
<comment type="caution">
    <text evidence="1">The sequence shown here is derived from an EMBL/GenBank/DDBJ whole genome shotgun (WGS) entry which is preliminary data.</text>
</comment>
<reference evidence="1" key="2">
    <citation type="submission" date="2023-04" db="EMBL/GenBank/DDBJ databases">
        <authorList>
            <person name="Bruccoleri R.E."/>
            <person name="Oakeley E.J."/>
            <person name="Faust A.-M."/>
            <person name="Dessus-Babus S."/>
            <person name="Altorfer M."/>
            <person name="Burckhardt D."/>
            <person name="Oertli M."/>
            <person name="Naumann U."/>
            <person name="Petersen F."/>
            <person name="Wong J."/>
        </authorList>
    </citation>
    <scope>NUCLEOTIDE SEQUENCE</scope>
    <source>
        <strain evidence="1">GSM-AAB239-AS_SAM_17_03QT</strain>
        <tissue evidence="1">Leaf</tissue>
    </source>
</reference>
<evidence type="ECO:0000313" key="1">
    <source>
        <dbReference type="EMBL" id="KAJ6837832.1"/>
    </source>
</evidence>
<gene>
    <name evidence="1" type="ORF">M6B38_323150</name>
</gene>
<protein>
    <submittedName>
        <fullName evidence="1">Skin secretory protein xP2-like</fullName>
    </submittedName>
</protein>
<accession>A0AAX6HAR8</accession>
<organism evidence="1 2">
    <name type="scientific">Iris pallida</name>
    <name type="common">Sweet iris</name>
    <dbReference type="NCBI Taxonomy" id="29817"/>
    <lineage>
        <taxon>Eukaryota</taxon>
        <taxon>Viridiplantae</taxon>
        <taxon>Streptophyta</taxon>
        <taxon>Embryophyta</taxon>
        <taxon>Tracheophyta</taxon>
        <taxon>Spermatophyta</taxon>
        <taxon>Magnoliopsida</taxon>
        <taxon>Liliopsida</taxon>
        <taxon>Asparagales</taxon>
        <taxon>Iridaceae</taxon>
        <taxon>Iridoideae</taxon>
        <taxon>Irideae</taxon>
        <taxon>Iris</taxon>
    </lineage>
</organism>
<name>A0AAX6HAR8_IRIPA</name>
<reference evidence="1" key="1">
    <citation type="journal article" date="2023" name="GigaByte">
        <title>Genome assembly of the bearded iris, Iris pallida Lam.</title>
        <authorList>
            <person name="Bruccoleri R.E."/>
            <person name="Oakeley E.J."/>
            <person name="Faust A.M.E."/>
            <person name="Altorfer M."/>
            <person name="Dessus-Babus S."/>
            <person name="Burckhardt D."/>
            <person name="Oertli M."/>
            <person name="Naumann U."/>
            <person name="Petersen F."/>
            <person name="Wong J."/>
        </authorList>
    </citation>
    <scope>NUCLEOTIDE SEQUENCE</scope>
    <source>
        <strain evidence="1">GSM-AAB239-AS_SAM_17_03QT</strain>
    </source>
</reference>
<dbReference type="Proteomes" id="UP001140949">
    <property type="component" value="Unassembled WGS sequence"/>
</dbReference>
<dbReference type="AlphaFoldDB" id="A0AAX6HAR8"/>